<dbReference type="AlphaFoldDB" id="A0ABD1NKF4"/>
<dbReference type="EMBL" id="JBGMDY010000001">
    <property type="protein sequence ID" value="KAL2348610.1"/>
    <property type="molecule type" value="Genomic_DNA"/>
</dbReference>
<protein>
    <submittedName>
        <fullName evidence="1">Uncharacterized protein</fullName>
    </submittedName>
</protein>
<proteinExistence type="predicted"/>
<comment type="caution">
    <text evidence="1">The sequence shown here is derived from an EMBL/GenBank/DDBJ whole genome shotgun (WGS) entry which is preliminary data.</text>
</comment>
<dbReference type="Proteomes" id="UP001603857">
    <property type="component" value="Unassembled WGS sequence"/>
</dbReference>
<name>A0ABD1NKF4_9FABA</name>
<keyword evidence="2" id="KW-1185">Reference proteome</keyword>
<reference evidence="1 2" key="1">
    <citation type="submission" date="2024-08" db="EMBL/GenBank/DDBJ databases">
        <title>Insights into the chromosomal genome structure of Flemingia macrophylla.</title>
        <authorList>
            <person name="Ding Y."/>
            <person name="Zhao Y."/>
            <person name="Bi W."/>
            <person name="Wu M."/>
            <person name="Zhao G."/>
            <person name="Gong Y."/>
            <person name="Li W."/>
            <person name="Zhang P."/>
        </authorList>
    </citation>
    <scope>NUCLEOTIDE SEQUENCE [LARGE SCALE GENOMIC DNA]</scope>
    <source>
        <strain evidence="1">DYQJB</strain>
        <tissue evidence="1">Leaf</tissue>
    </source>
</reference>
<evidence type="ECO:0000313" key="1">
    <source>
        <dbReference type="EMBL" id="KAL2348610.1"/>
    </source>
</evidence>
<accession>A0ABD1NKF4</accession>
<evidence type="ECO:0000313" key="2">
    <source>
        <dbReference type="Proteomes" id="UP001603857"/>
    </source>
</evidence>
<sequence>METSWASRLVKLQLALGIQQQGLKGFIVGNGGLFGGPLQHSQHLSFCKLFTIRHVHGNVGEQNQRRNLNHLLPKINELKQVLGPTGAYDRLGVVHVEVVLRAREFRQRNRRLPHHLRFPLVQKPRQRPNHPRLGRLERPRQIPDRLYARNQKLRIRFLDYLHHLVNYGLARRRVWLEGRFP</sequence>
<organism evidence="1 2">
    <name type="scientific">Flemingia macrophylla</name>
    <dbReference type="NCBI Taxonomy" id="520843"/>
    <lineage>
        <taxon>Eukaryota</taxon>
        <taxon>Viridiplantae</taxon>
        <taxon>Streptophyta</taxon>
        <taxon>Embryophyta</taxon>
        <taxon>Tracheophyta</taxon>
        <taxon>Spermatophyta</taxon>
        <taxon>Magnoliopsida</taxon>
        <taxon>eudicotyledons</taxon>
        <taxon>Gunneridae</taxon>
        <taxon>Pentapetalae</taxon>
        <taxon>rosids</taxon>
        <taxon>fabids</taxon>
        <taxon>Fabales</taxon>
        <taxon>Fabaceae</taxon>
        <taxon>Papilionoideae</taxon>
        <taxon>50 kb inversion clade</taxon>
        <taxon>NPAAA clade</taxon>
        <taxon>indigoferoid/millettioid clade</taxon>
        <taxon>Phaseoleae</taxon>
        <taxon>Flemingia</taxon>
    </lineage>
</organism>
<gene>
    <name evidence="1" type="ORF">Fmac_002610</name>
</gene>